<dbReference type="RefSeq" id="WP_147002726.1">
    <property type="nucleotide sequence ID" value="NZ_AP019841.1"/>
</dbReference>
<evidence type="ECO:0000256" key="1">
    <source>
        <dbReference type="SAM" id="Coils"/>
    </source>
</evidence>
<organism evidence="3 4">
    <name type="scientific">Leptotrichia wadei</name>
    <dbReference type="NCBI Taxonomy" id="157687"/>
    <lineage>
        <taxon>Bacteria</taxon>
        <taxon>Fusobacteriati</taxon>
        <taxon>Fusobacteriota</taxon>
        <taxon>Fusobacteriia</taxon>
        <taxon>Fusobacteriales</taxon>
        <taxon>Leptotrichiaceae</taxon>
        <taxon>Leptotrichia</taxon>
    </lineage>
</organism>
<keyword evidence="2" id="KW-0732">Signal</keyword>
<accession>A0A510KRF3</accession>
<feature type="signal peptide" evidence="2">
    <location>
        <begin position="1"/>
        <end position="18"/>
    </location>
</feature>
<feature type="coiled-coil region" evidence="1">
    <location>
        <begin position="33"/>
        <end position="75"/>
    </location>
</feature>
<name>A0A510KRF3_9FUSO</name>
<dbReference type="Proteomes" id="UP000321944">
    <property type="component" value="Chromosome"/>
</dbReference>
<reference evidence="3 4" key="1">
    <citation type="submission" date="2019-07" db="EMBL/GenBank/DDBJ databases">
        <title>Complete Genome Sequence of Leptotrichia wadei Strain JMUB3936.</title>
        <authorList>
            <person name="Watanabe S."/>
            <person name="Cui L."/>
        </authorList>
    </citation>
    <scope>NUCLEOTIDE SEQUENCE [LARGE SCALE GENOMIC DNA]</scope>
    <source>
        <strain evidence="3 4">JMUB3936</strain>
    </source>
</reference>
<dbReference type="EMBL" id="AP019841">
    <property type="protein sequence ID" value="BBM53847.1"/>
    <property type="molecule type" value="Genomic_DNA"/>
</dbReference>
<keyword evidence="1" id="KW-0175">Coiled coil</keyword>
<protein>
    <recommendedName>
        <fullName evidence="5">DUF5105 domain-containing protein</fullName>
    </recommendedName>
</protein>
<sequence>MKKILVIMLFALSLQIFGQGYEVTKGKNVTLSAEQIEMENKKIEEKIKYYINRGFKEYLSTFSEAENAMKNQKNNKSEDIYLYKTFLEVYSQMFDLMAENTKIEVKSIKYLLNSKAIVKCEIKIPSFDKLDNLSEEEIQKSLVEKYNADKLKNMNEKEIAAEFLMYMIDSMKKEFKENPSYEITKKDITFEKKGNDWKSKEYEEMFK</sequence>
<dbReference type="AlphaFoldDB" id="A0A510KRF3"/>
<proteinExistence type="predicted"/>
<feature type="chain" id="PRO_5022100373" description="DUF5105 domain-containing protein" evidence="2">
    <location>
        <begin position="19"/>
        <end position="207"/>
    </location>
</feature>
<evidence type="ECO:0000313" key="3">
    <source>
        <dbReference type="EMBL" id="BBM53847.1"/>
    </source>
</evidence>
<dbReference type="OrthoDB" id="79971at2"/>
<evidence type="ECO:0000313" key="4">
    <source>
        <dbReference type="Proteomes" id="UP000321944"/>
    </source>
</evidence>
<evidence type="ECO:0000256" key="2">
    <source>
        <dbReference type="SAM" id="SignalP"/>
    </source>
</evidence>
<evidence type="ECO:0008006" key="5">
    <source>
        <dbReference type="Google" id="ProtNLM"/>
    </source>
</evidence>
<gene>
    <name evidence="3" type="ORF">JMUB3936_0110</name>
</gene>